<evidence type="ECO:0000313" key="1">
    <source>
        <dbReference type="EMBL" id="KAI4326765.1"/>
    </source>
</evidence>
<reference evidence="2" key="1">
    <citation type="journal article" date="2023" name="Front. Plant Sci.">
        <title>Chromosomal-level genome assembly of Melastoma candidum provides insights into trichome evolution.</title>
        <authorList>
            <person name="Zhong Y."/>
            <person name="Wu W."/>
            <person name="Sun C."/>
            <person name="Zou P."/>
            <person name="Liu Y."/>
            <person name="Dai S."/>
            <person name="Zhou R."/>
        </authorList>
    </citation>
    <scope>NUCLEOTIDE SEQUENCE [LARGE SCALE GENOMIC DNA]</scope>
</reference>
<dbReference type="Proteomes" id="UP001057402">
    <property type="component" value="Chromosome 9"/>
</dbReference>
<gene>
    <name evidence="1" type="ORF">MLD38_032045</name>
</gene>
<name>A0ACB9MW38_9MYRT</name>
<keyword evidence="2" id="KW-1185">Reference proteome</keyword>
<organism evidence="1 2">
    <name type="scientific">Melastoma candidum</name>
    <dbReference type="NCBI Taxonomy" id="119954"/>
    <lineage>
        <taxon>Eukaryota</taxon>
        <taxon>Viridiplantae</taxon>
        <taxon>Streptophyta</taxon>
        <taxon>Embryophyta</taxon>
        <taxon>Tracheophyta</taxon>
        <taxon>Spermatophyta</taxon>
        <taxon>Magnoliopsida</taxon>
        <taxon>eudicotyledons</taxon>
        <taxon>Gunneridae</taxon>
        <taxon>Pentapetalae</taxon>
        <taxon>rosids</taxon>
        <taxon>malvids</taxon>
        <taxon>Myrtales</taxon>
        <taxon>Melastomataceae</taxon>
        <taxon>Melastomatoideae</taxon>
        <taxon>Melastomateae</taxon>
        <taxon>Melastoma</taxon>
    </lineage>
</organism>
<protein>
    <submittedName>
        <fullName evidence="1">Uncharacterized protein</fullName>
    </submittedName>
</protein>
<evidence type="ECO:0000313" key="2">
    <source>
        <dbReference type="Proteomes" id="UP001057402"/>
    </source>
</evidence>
<sequence length="496" mass="56479">MSEESDSDDTDLSEEKLNHEEFFRLWEKLSKKVEDNSPSESSESGYIDIEVTDENTNCTLYANGSYIAHKEEGLLEGVVDQVGVRYKLEWRHTYASVWVRRVPEWFCFKRLIFQIEEVEVEEEPQNEEDPSDQGQVGAEPNEDIPSPSQVETEEIVVMTEKVKAARYGIADCGVQAEGRQEQGETLNLELLVSRAIDGFSEAEEEVKLIQCQAMKVLIENVGQLTAEFKDCLQELTDRVREGAHRKFIDLYGMDLASSAASDKFEREAKERHKKQIRMETSLMRLDECMHGLMMQIDLMESDPKGFVGTYSISNCQAELLKLFEDWRVVVNRKKESLSNQLREWDEAIRRMTRRVNRPPLTEAEIAETISFLHGIFVEPPNGAGTSQQAQGNIDIAPLSLLEDINLISATIIDKRSPPVFDSKVTRRIMAMLEGIEEENCPRVRRHRCLTIRDYINALEGEAEYLGDLHEELLCIVDKEAPAPEVTSPSLPKGNSP</sequence>
<accession>A0ACB9MW38</accession>
<comment type="caution">
    <text evidence="1">The sequence shown here is derived from an EMBL/GenBank/DDBJ whole genome shotgun (WGS) entry which is preliminary data.</text>
</comment>
<dbReference type="EMBL" id="CM042888">
    <property type="protein sequence ID" value="KAI4326765.1"/>
    <property type="molecule type" value="Genomic_DNA"/>
</dbReference>
<proteinExistence type="predicted"/>